<keyword evidence="5" id="KW-1185">Reference proteome</keyword>
<gene>
    <name evidence="4" type="ORF">E0L93_07630</name>
</gene>
<dbReference type="InterPro" id="IPR031107">
    <property type="entry name" value="Small_HSP"/>
</dbReference>
<dbReference type="Gene3D" id="2.60.40.790">
    <property type="match status" value="1"/>
</dbReference>
<dbReference type="Pfam" id="PF00011">
    <property type="entry name" value="HSP20"/>
    <property type="match status" value="1"/>
</dbReference>
<name>A0A4R1BJ94_9ACTN</name>
<evidence type="ECO:0000259" key="3">
    <source>
        <dbReference type="PROSITE" id="PS01031"/>
    </source>
</evidence>
<comment type="similarity">
    <text evidence="1 2">Belongs to the small heat shock protein (HSP20) family.</text>
</comment>
<dbReference type="PROSITE" id="PS01031">
    <property type="entry name" value="SHSP"/>
    <property type="match status" value="1"/>
</dbReference>
<dbReference type="OrthoDB" id="3855217at2"/>
<dbReference type="RefSeq" id="WP_132690585.1">
    <property type="nucleotide sequence ID" value="NZ_SKBU01000014.1"/>
</dbReference>
<evidence type="ECO:0000313" key="4">
    <source>
        <dbReference type="EMBL" id="TCJ17390.1"/>
    </source>
</evidence>
<dbReference type="PANTHER" id="PTHR11527">
    <property type="entry name" value="HEAT-SHOCK PROTEIN 20 FAMILY MEMBER"/>
    <property type="match status" value="1"/>
</dbReference>
<feature type="domain" description="SHSP" evidence="3">
    <location>
        <begin position="35"/>
        <end position="147"/>
    </location>
</feature>
<organism evidence="4 5">
    <name type="scientific">Rubrobacter taiwanensis</name>
    <dbReference type="NCBI Taxonomy" id="185139"/>
    <lineage>
        <taxon>Bacteria</taxon>
        <taxon>Bacillati</taxon>
        <taxon>Actinomycetota</taxon>
        <taxon>Rubrobacteria</taxon>
        <taxon>Rubrobacterales</taxon>
        <taxon>Rubrobacteraceae</taxon>
        <taxon>Rubrobacter</taxon>
    </lineage>
</organism>
<evidence type="ECO:0000313" key="5">
    <source>
        <dbReference type="Proteomes" id="UP000295244"/>
    </source>
</evidence>
<reference evidence="4 5" key="1">
    <citation type="submission" date="2019-03" db="EMBL/GenBank/DDBJ databases">
        <title>Whole genome sequence of a novel Rubrobacter taiwanensis strain, isolated from Yellowstone National Park.</title>
        <authorList>
            <person name="Freed S."/>
            <person name="Ramaley R.F."/>
            <person name="Kyndt J.A."/>
        </authorList>
    </citation>
    <scope>NUCLEOTIDE SEQUENCE [LARGE SCALE GENOMIC DNA]</scope>
    <source>
        <strain evidence="4 5">Yellowstone</strain>
    </source>
</reference>
<comment type="caution">
    <text evidence="4">The sequence shown here is derived from an EMBL/GenBank/DDBJ whole genome shotgun (WGS) entry which is preliminary data.</text>
</comment>
<dbReference type="InterPro" id="IPR008978">
    <property type="entry name" value="HSP20-like_chaperone"/>
</dbReference>
<evidence type="ECO:0000256" key="1">
    <source>
        <dbReference type="PROSITE-ProRule" id="PRU00285"/>
    </source>
</evidence>
<dbReference type="SUPFAM" id="SSF49764">
    <property type="entry name" value="HSP20-like chaperones"/>
    <property type="match status" value="1"/>
</dbReference>
<sequence length="147" mass="16791">MALSPFRSFRDLQSEMDRMMDDMFRSFIRPARRRGERSDWVPAVDVFNRGGDLVIRAELPGMKREDIDISLQNGVLTISGERRDERSEEGSGYLIRERSYGSFSRSMSLPDDVDESKIRATFKDGLLEVTVEGAAAVQEPRRIQIEG</sequence>
<dbReference type="AlphaFoldDB" id="A0A4R1BJ94"/>
<dbReference type="EMBL" id="SKBU01000014">
    <property type="protein sequence ID" value="TCJ17390.1"/>
    <property type="molecule type" value="Genomic_DNA"/>
</dbReference>
<dbReference type="Proteomes" id="UP000295244">
    <property type="component" value="Unassembled WGS sequence"/>
</dbReference>
<evidence type="ECO:0000256" key="2">
    <source>
        <dbReference type="RuleBase" id="RU003616"/>
    </source>
</evidence>
<protein>
    <submittedName>
        <fullName evidence="4">Hsp20/alpha crystallin family protein</fullName>
    </submittedName>
</protein>
<dbReference type="InterPro" id="IPR002068">
    <property type="entry name" value="A-crystallin/Hsp20_dom"/>
</dbReference>
<dbReference type="CDD" id="cd06464">
    <property type="entry name" value="ACD_sHsps-like"/>
    <property type="match status" value="1"/>
</dbReference>
<proteinExistence type="inferred from homology"/>
<accession>A0A4R1BJ94</accession>